<evidence type="ECO:0000256" key="5">
    <source>
        <dbReference type="ARBA" id="ARBA00049360"/>
    </source>
</evidence>
<feature type="region of interest" description="Disordered" evidence="7">
    <location>
        <begin position="37"/>
        <end position="69"/>
    </location>
</feature>
<dbReference type="FunFam" id="3.30.420.40:FF:000058">
    <property type="entry name" value="Putative actin-related protein 5"/>
    <property type="match status" value="1"/>
</dbReference>
<sequence length="492" mass="53243">MYCGDETGAFIGDVGSHTARFGYGGEDCPKVVVPSAVYRRSSEVDDGRGRRGRPTNNGRDARGKYSAPVSLMRAPPDDCFSTGDDDEGGGGGGGGGLGFVPIYSYLDNPNSDRRAGPGRGDIAADIGAIEDVDAWATLWEYSYRALCVRGRGKHTTGHKYRAGTDLRPEEAARCSSSRSRGMISSAQSEIDGPIDHPLLAVDSTGRTASAKAQQEQRADMLEALFESLSAPAAYIAPSPMLSSFAYGRQTSLVIDIGHSGSKVTPVVDGYCLSHGHVSSGRGGAWLCNVQKSVLGGVWDEIGTPTKRWNGWGRGSGGTGEPPCRDEGIVPRYLLHPTMSPNKYSDRKLKLLKQSSFHSMAIHEELLFSDTLPYFCNNYQTGHMLPLQKLVHESLTQVLDADLRKELSSNIILTGGASLFPSLEKRLSIELGEVLPSPYKYKVTASKNSVENRYSAWIGGSILSSLGSFQQLWLSRREYEECGPLLGLQRFKN</sequence>
<evidence type="ECO:0000256" key="1">
    <source>
        <dbReference type="ARBA" id="ARBA00006752"/>
    </source>
</evidence>
<evidence type="ECO:0000313" key="9">
    <source>
        <dbReference type="Proteomes" id="UP001530315"/>
    </source>
</evidence>
<proteinExistence type="inferred from homology"/>
<accession>A0ABD3Q2R2</accession>
<evidence type="ECO:0008006" key="10">
    <source>
        <dbReference type="Google" id="ProtNLM"/>
    </source>
</evidence>
<dbReference type="EMBL" id="JALLAZ020000477">
    <property type="protein sequence ID" value="KAL3794327.1"/>
    <property type="molecule type" value="Genomic_DNA"/>
</dbReference>
<evidence type="ECO:0000256" key="6">
    <source>
        <dbReference type="RuleBase" id="RU000487"/>
    </source>
</evidence>
<dbReference type="Pfam" id="PF00022">
    <property type="entry name" value="Actin"/>
    <property type="match status" value="2"/>
</dbReference>
<protein>
    <recommendedName>
        <fullName evidence="10">Actin</fullName>
    </recommendedName>
</protein>
<evidence type="ECO:0000256" key="4">
    <source>
        <dbReference type="ARBA" id="ARBA00022840"/>
    </source>
</evidence>
<keyword evidence="3" id="KW-0378">Hydrolase</keyword>
<comment type="catalytic activity">
    <reaction evidence="5">
        <text>ATP + H2O = ADP + phosphate + H(+)</text>
        <dbReference type="Rhea" id="RHEA:13065"/>
        <dbReference type="ChEBI" id="CHEBI:15377"/>
        <dbReference type="ChEBI" id="CHEBI:15378"/>
        <dbReference type="ChEBI" id="CHEBI:30616"/>
        <dbReference type="ChEBI" id="CHEBI:43474"/>
        <dbReference type="ChEBI" id="CHEBI:456216"/>
    </reaction>
</comment>
<dbReference type="PANTHER" id="PTHR11937">
    <property type="entry name" value="ACTIN"/>
    <property type="match status" value="1"/>
</dbReference>
<name>A0ABD3Q2R2_9STRA</name>
<dbReference type="InterPro" id="IPR043129">
    <property type="entry name" value="ATPase_NBD"/>
</dbReference>
<evidence type="ECO:0000313" key="8">
    <source>
        <dbReference type="EMBL" id="KAL3794327.1"/>
    </source>
</evidence>
<evidence type="ECO:0000256" key="2">
    <source>
        <dbReference type="ARBA" id="ARBA00022741"/>
    </source>
</evidence>
<comment type="caution">
    <text evidence="8">The sequence shown here is derived from an EMBL/GenBank/DDBJ whole genome shotgun (WGS) entry which is preliminary data.</text>
</comment>
<dbReference type="GO" id="GO:0016787">
    <property type="term" value="F:hydrolase activity"/>
    <property type="evidence" value="ECO:0007669"/>
    <property type="project" value="UniProtKB-KW"/>
</dbReference>
<dbReference type="SMART" id="SM00268">
    <property type="entry name" value="ACTIN"/>
    <property type="match status" value="1"/>
</dbReference>
<dbReference type="InterPro" id="IPR004000">
    <property type="entry name" value="Actin"/>
</dbReference>
<dbReference type="GO" id="GO:0005524">
    <property type="term" value="F:ATP binding"/>
    <property type="evidence" value="ECO:0007669"/>
    <property type="project" value="UniProtKB-KW"/>
</dbReference>
<comment type="similarity">
    <text evidence="1 6">Belongs to the actin family.</text>
</comment>
<gene>
    <name evidence="8" type="ORF">ACHAW5_009887</name>
</gene>
<keyword evidence="2" id="KW-0547">Nucleotide-binding</keyword>
<organism evidence="8 9">
    <name type="scientific">Stephanodiscus triporus</name>
    <dbReference type="NCBI Taxonomy" id="2934178"/>
    <lineage>
        <taxon>Eukaryota</taxon>
        <taxon>Sar</taxon>
        <taxon>Stramenopiles</taxon>
        <taxon>Ochrophyta</taxon>
        <taxon>Bacillariophyta</taxon>
        <taxon>Coscinodiscophyceae</taxon>
        <taxon>Thalassiosirophycidae</taxon>
        <taxon>Stephanodiscales</taxon>
        <taxon>Stephanodiscaceae</taxon>
        <taxon>Stephanodiscus</taxon>
    </lineage>
</organism>
<evidence type="ECO:0000256" key="7">
    <source>
        <dbReference type="SAM" id="MobiDB-lite"/>
    </source>
</evidence>
<feature type="compositionally biased region" description="Basic and acidic residues" evidence="7">
    <location>
        <begin position="40"/>
        <end position="49"/>
    </location>
</feature>
<dbReference type="Proteomes" id="UP001530315">
    <property type="component" value="Unassembled WGS sequence"/>
</dbReference>
<dbReference type="Gene3D" id="3.30.420.40">
    <property type="match status" value="4"/>
</dbReference>
<evidence type="ECO:0000256" key="3">
    <source>
        <dbReference type="ARBA" id="ARBA00022801"/>
    </source>
</evidence>
<reference evidence="8 9" key="1">
    <citation type="submission" date="2024-10" db="EMBL/GenBank/DDBJ databases">
        <title>Updated reference genomes for cyclostephanoid diatoms.</title>
        <authorList>
            <person name="Roberts W.R."/>
            <person name="Alverson A.J."/>
        </authorList>
    </citation>
    <scope>NUCLEOTIDE SEQUENCE [LARGE SCALE GENOMIC DNA]</scope>
    <source>
        <strain evidence="8 9">AJA276-08</strain>
    </source>
</reference>
<keyword evidence="4" id="KW-0067">ATP-binding</keyword>
<dbReference type="SUPFAM" id="SSF53067">
    <property type="entry name" value="Actin-like ATPase domain"/>
    <property type="match status" value="3"/>
</dbReference>
<keyword evidence="9" id="KW-1185">Reference proteome</keyword>
<dbReference type="AlphaFoldDB" id="A0ABD3Q2R2"/>